<gene>
    <name evidence="4" type="ORF">BK138_05925</name>
</gene>
<sequence length="170" mass="19510">MNTQWKVGELAAMTGLTIRTLRYYDQIGLFSPSGHTESGHRIYNGHDLAKLQQILSLKELGLSLDEVKEIVEGNEFSPLDIVRIQMDRLRSTIRLQQRLLQELENVSALLQHDQTLTVNEFTALLEVMKKSKEKFFLEKRTSMERSLDRLGEALGENEPDPMNRNNPGRS</sequence>
<evidence type="ECO:0000313" key="4">
    <source>
        <dbReference type="EMBL" id="OMF58099.1"/>
    </source>
</evidence>
<dbReference type="InterPro" id="IPR000551">
    <property type="entry name" value="MerR-type_HTH_dom"/>
</dbReference>
<evidence type="ECO:0000256" key="2">
    <source>
        <dbReference type="SAM" id="MobiDB-lite"/>
    </source>
</evidence>
<feature type="domain" description="HTH merR-type" evidence="3">
    <location>
        <begin position="4"/>
        <end position="73"/>
    </location>
</feature>
<evidence type="ECO:0000259" key="3">
    <source>
        <dbReference type="PROSITE" id="PS50937"/>
    </source>
</evidence>
<dbReference type="Pfam" id="PF13411">
    <property type="entry name" value="MerR_1"/>
    <property type="match status" value="1"/>
</dbReference>
<dbReference type="STRING" id="297318.BK138_05925"/>
<dbReference type="PANTHER" id="PTHR30204">
    <property type="entry name" value="REDOX-CYCLING DRUG-SENSING TRANSCRIPTIONAL ACTIVATOR SOXR"/>
    <property type="match status" value="1"/>
</dbReference>
<dbReference type="Proteomes" id="UP000187172">
    <property type="component" value="Unassembled WGS sequence"/>
</dbReference>
<dbReference type="PROSITE" id="PS50937">
    <property type="entry name" value="HTH_MERR_2"/>
    <property type="match status" value="1"/>
</dbReference>
<proteinExistence type="predicted"/>
<feature type="region of interest" description="Disordered" evidence="2">
    <location>
        <begin position="147"/>
        <end position="170"/>
    </location>
</feature>
<dbReference type="PROSITE" id="PS00552">
    <property type="entry name" value="HTH_MERR_1"/>
    <property type="match status" value="1"/>
</dbReference>
<keyword evidence="1" id="KW-0238">DNA-binding</keyword>
<dbReference type="PANTHER" id="PTHR30204:SF90">
    <property type="entry name" value="HTH-TYPE TRANSCRIPTIONAL ACTIVATOR MTA"/>
    <property type="match status" value="1"/>
</dbReference>
<evidence type="ECO:0000313" key="5">
    <source>
        <dbReference type="Proteomes" id="UP000187172"/>
    </source>
</evidence>
<dbReference type="Gene3D" id="1.10.1660.10">
    <property type="match status" value="1"/>
</dbReference>
<dbReference type="AlphaFoldDB" id="A0A1R1F1V9"/>
<reference evidence="4 5" key="1">
    <citation type="submission" date="2016-11" db="EMBL/GenBank/DDBJ databases">
        <title>Paenibacillus species isolates.</title>
        <authorList>
            <person name="Beno S.M."/>
        </authorList>
    </citation>
    <scope>NUCLEOTIDE SEQUENCE [LARGE SCALE GENOMIC DNA]</scope>
    <source>
        <strain evidence="4 5">FSL R5-0378</strain>
    </source>
</reference>
<comment type="caution">
    <text evidence="4">The sequence shown here is derived from an EMBL/GenBank/DDBJ whole genome shotgun (WGS) entry which is preliminary data.</text>
</comment>
<organism evidence="4 5">
    <name type="scientific">Paenibacillus rhizosphaerae</name>
    <dbReference type="NCBI Taxonomy" id="297318"/>
    <lineage>
        <taxon>Bacteria</taxon>
        <taxon>Bacillati</taxon>
        <taxon>Bacillota</taxon>
        <taxon>Bacilli</taxon>
        <taxon>Bacillales</taxon>
        <taxon>Paenibacillaceae</taxon>
        <taxon>Paenibacillus</taxon>
    </lineage>
</organism>
<name>A0A1R1F1V9_9BACL</name>
<protein>
    <submittedName>
        <fullName evidence="4">MerR family transcriptional regulator</fullName>
    </submittedName>
</protein>
<dbReference type="InterPro" id="IPR009061">
    <property type="entry name" value="DNA-bd_dom_put_sf"/>
</dbReference>
<accession>A0A1R1F1V9</accession>
<dbReference type="SUPFAM" id="SSF46955">
    <property type="entry name" value="Putative DNA-binding domain"/>
    <property type="match status" value="1"/>
</dbReference>
<dbReference type="GO" id="GO:0003700">
    <property type="term" value="F:DNA-binding transcription factor activity"/>
    <property type="evidence" value="ECO:0007669"/>
    <property type="project" value="InterPro"/>
</dbReference>
<dbReference type="SMART" id="SM00422">
    <property type="entry name" value="HTH_MERR"/>
    <property type="match status" value="1"/>
</dbReference>
<dbReference type="CDD" id="cd01106">
    <property type="entry name" value="HTH_TipAL-Mta"/>
    <property type="match status" value="1"/>
</dbReference>
<dbReference type="RefSeq" id="WP_076167245.1">
    <property type="nucleotide sequence ID" value="NZ_MRTP01000001.1"/>
</dbReference>
<evidence type="ECO:0000256" key="1">
    <source>
        <dbReference type="ARBA" id="ARBA00023125"/>
    </source>
</evidence>
<dbReference type="GO" id="GO:0003677">
    <property type="term" value="F:DNA binding"/>
    <property type="evidence" value="ECO:0007669"/>
    <property type="project" value="UniProtKB-KW"/>
</dbReference>
<dbReference type="PRINTS" id="PR00040">
    <property type="entry name" value="HTHMERR"/>
</dbReference>
<dbReference type="InterPro" id="IPR047057">
    <property type="entry name" value="MerR_fam"/>
</dbReference>
<keyword evidence="5" id="KW-1185">Reference proteome</keyword>
<dbReference type="EMBL" id="MRTP01000001">
    <property type="protein sequence ID" value="OMF58099.1"/>
    <property type="molecule type" value="Genomic_DNA"/>
</dbReference>